<evidence type="ECO:0000259" key="1">
    <source>
        <dbReference type="Pfam" id="PF10551"/>
    </source>
</evidence>
<name>A0A9I9E7K8_CUCME</name>
<dbReference type="Gramene" id="MELO3C029883.2.1">
    <property type="protein sequence ID" value="MELO3C029883.2.1"/>
    <property type="gene ID" value="MELO3C029883.2"/>
</dbReference>
<dbReference type="InterPro" id="IPR018289">
    <property type="entry name" value="MULE_transposase_dom"/>
</dbReference>
<sequence length="354" mass="40670">MAKIAVYFDGFFNESQNYVSFSVSEITVLEHICYKDLYSSLRSKIGSIIDMNNIDIYLCLGPIECVKKDLPITNDNDVKWVYHIITSNVECRIALIVHSVGPLSIFLSSSSSSSFQFQIHDDGGRFFENIDMSKVDSNFALKVQDIISYQKAWCAREAVLNDIRKSSVESYKMLPRFAYILELNNPSSVVEYKVDVDSRFHYFFMILSVFTSGWQHCRPVISIDGTSMENKYGGTLLSASTSNVNDQIFHLAFCVVDYENNSSWTWFCNQLKRIIDGRNKVVMVSDRHKSIFKAIELVFPNVLHCMCLVHLLRNLKLKYKRIVDIVFHACGKIFNIVDFEHEMRLLESSAPGIR</sequence>
<organism evidence="2">
    <name type="scientific">Cucumis melo</name>
    <name type="common">Muskmelon</name>
    <dbReference type="NCBI Taxonomy" id="3656"/>
    <lineage>
        <taxon>Eukaryota</taxon>
        <taxon>Viridiplantae</taxon>
        <taxon>Streptophyta</taxon>
        <taxon>Embryophyta</taxon>
        <taxon>Tracheophyta</taxon>
        <taxon>Spermatophyta</taxon>
        <taxon>Magnoliopsida</taxon>
        <taxon>eudicotyledons</taxon>
        <taxon>Gunneridae</taxon>
        <taxon>Pentapetalae</taxon>
        <taxon>rosids</taxon>
        <taxon>fabids</taxon>
        <taxon>Cucurbitales</taxon>
        <taxon>Cucurbitaceae</taxon>
        <taxon>Benincaseae</taxon>
        <taxon>Cucumis</taxon>
    </lineage>
</organism>
<evidence type="ECO:0000313" key="2">
    <source>
        <dbReference type="EnsemblPlants" id="MELO3C029883.2.1"/>
    </source>
</evidence>
<accession>A0A9I9E7K8</accession>
<feature type="domain" description="MULE transposase" evidence="1">
    <location>
        <begin position="220"/>
        <end position="314"/>
    </location>
</feature>
<dbReference type="EnsemblPlants" id="MELO3C029883.2.1">
    <property type="protein sequence ID" value="MELO3C029883.2.1"/>
    <property type="gene ID" value="MELO3C029883.2"/>
</dbReference>
<protein>
    <recommendedName>
        <fullName evidence="1">MULE transposase domain-containing protein</fullName>
    </recommendedName>
</protein>
<dbReference type="AlphaFoldDB" id="A0A9I9E7K8"/>
<dbReference type="Pfam" id="PF10551">
    <property type="entry name" value="MULE"/>
    <property type="match status" value="1"/>
</dbReference>
<dbReference type="PANTHER" id="PTHR31973:SF113">
    <property type="entry name" value="PROTEIN FAR1-RELATED SEQUENCE 5-LIKE"/>
    <property type="match status" value="1"/>
</dbReference>
<reference evidence="2" key="1">
    <citation type="submission" date="2023-03" db="UniProtKB">
        <authorList>
            <consortium name="EnsemblPlants"/>
        </authorList>
    </citation>
    <scope>IDENTIFICATION</scope>
</reference>
<dbReference type="PANTHER" id="PTHR31973">
    <property type="entry name" value="POLYPROTEIN, PUTATIVE-RELATED"/>
    <property type="match status" value="1"/>
</dbReference>
<proteinExistence type="predicted"/>